<dbReference type="OrthoDB" id="5837533at2759"/>
<proteinExistence type="predicted"/>
<accession>A0A2G9TLJ2</accession>
<evidence type="ECO:0000313" key="2">
    <source>
        <dbReference type="Proteomes" id="UP000230423"/>
    </source>
</evidence>
<sequence length="58" mass="6693">MMEFTTPESIKILEDSMKKTEEDYTLVNKQVRDDLNKALKAKSSKDLDSRGFTLKPIN</sequence>
<name>A0A2G9TLJ2_TELCI</name>
<keyword evidence="2" id="KW-1185">Reference proteome</keyword>
<evidence type="ECO:0000313" key="1">
    <source>
        <dbReference type="EMBL" id="PIO58342.1"/>
    </source>
</evidence>
<protein>
    <submittedName>
        <fullName evidence="1">Uncharacterized protein</fullName>
    </submittedName>
</protein>
<reference evidence="1 2" key="1">
    <citation type="submission" date="2015-09" db="EMBL/GenBank/DDBJ databases">
        <title>Draft genome of the parasitic nematode Teladorsagia circumcincta isolate WARC Sus (inbred).</title>
        <authorList>
            <person name="Mitreva M."/>
        </authorList>
    </citation>
    <scope>NUCLEOTIDE SEQUENCE [LARGE SCALE GENOMIC DNA]</scope>
    <source>
        <strain evidence="1 2">S</strain>
    </source>
</reference>
<feature type="non-terminal residue" evidence="1">
    <location>
        <position position="58"/>
    </location>
</feature>
<dbReference type="AlphaFoldDB" id="A0A2G9TLJ2"/>
<gene>
    <name evidence="1" type="ORF">TELCIR_20226</name>
</gene>
<dbReference type="EMBL" id="KZ361494">
    <property type="protein sequence ID" value="PIO58342.1"/>
    <property type="molecule type" value="Genomic_DNA"/>
</dbReference>
<dbReference type="Proteomes" id="UP000230423">
    <property type="component" value="Unassembled WGS sequence"/>
</dbReference>
<organism evidence="1 2">
    <name type="scientific">Teladorsagia circumcincta</name>
    <name type="common">Brown stomach worm</name>
    <name type="synonym">Ostertagia circumcincta</name>
    <dbReference type="NCBI Taxonomy" id="45464"/>
    <lineage>
        <taxon>Eukaryota</taxon>
        <taxon>Metazoa</taxon>
        <taxon>Ecdysozoa</taxon>
        <taxon>Nematoda</taxon>
        <taxon>Chromadorea</taxon>
        <taxon>Rhabditida</taxon>
        <taxon>Rhabditina</taxon>
        <taxon>Rhabditomorpha</taxon>
        <taxon>Strongyloidea</taxon>
        <taxon>Trichostrongylidae</taxon>
        <taxon>Teladorsagia</taxon>
    </lineage>
</organism>